<feature type="compositionally biased region" description="Low complexity" evidence="1">
    <location>
        <begin position="9"/>
        <end position="18"/>
    </location>
</feature>
<evidence type="ECO:0000256" key="1">
    <source>
        <dbReference type="SAM" id="MobiDB-lite"/>
    </source>
</evidence>
<protein>
    <recommendedName>
        <fullName evidence="5">Flagellar basal body-associated protein FliL</fullName>
    </recommendedName>
</protein>
<keyword evidence="2" id="KW-0812">Transmembrane</keyword>
<dbReference type="AlphaFoldDB" id="A0A542DCJ0"/>
<evidence type="ECO:0000313" key="4">
    <source>
        <dbReference type="Proteomes" id="UP000320876"/>
    </source>
</evidence>
<comment type="caution">
    <text evidence="3">The sequence shown here is derived from an EMBL/GenBank/DDBJ whole genome shotgun (WGS) entry which is preliminary data.</text>
</comment>
<feature type="transmembrane region" description="Helical" evidence="2">
    <location>
        <begin position="83"/>
        <end position="104"/>
    </location>
</feature>
<feature type="region of interest" description="Disordered" evidence="1">
    <location>
        <begin position="1"/>
        <end position="56"/>
    </location>
</feature>
<dbReference type="RefSeq" id="WP_246076206.1">
    <property type="nucleotide sequence ID" value="NZ_VFML01000001.1"/>
</dbReference>
<evidence type="ECO:0000313" key="3">
    <source>
        <dbReference type="EMBL" id="TQJ00784.1"/>
    </source>
</evidence>
<keyword evidence="2" id="KW-1133">Transmembrane helix</keyword>
<dbReference type="Proteomes" id="UP000320876">
    <property type="component" value="Unassembled WGS sequence"/>
</dbReference>
<keyword evidence="4" id="KW-1185">Reference proteome</keyword>
<reference evidence="3 4" key="1">
    <citation type="submission" date="2019-06" db="EMBL/GenBank/DDBJ databases">
        <title>Sequencing the genomes of 1000 actinobacteria strains.</title>
        <authorList>
            <person name="Klenk H.-P."/>
        </authorList>
    </citation>
    <scope>NUCLEOTIDE SEQUENCE [LARGE SCALE GENOMIC DNA]</scope>
    <source>
        <strain evidence="3 4">DSM 45679</strain>
    </source>
</reference>
<accession>A0A542DCJ0</accession>
<proteinExistence type="predicted"/>
<evidence type="ECO:0000256" key="2">
    <source>
        <dbReference type="SAM" id="Phobius"/>
    </source>
</evidence>
<dbReference type="SUPFAM" id="SSF81995">
    <property type="entry name" value="beta-sandwich domain of Sec23/24"/>
    <property type="match status" value="1"/>
</dbReference>
<gene>
    <name evidence="3" type="ORF">FB471_0434</name>
</gene>
<dbReference type="EMBL" id="VFML01000001">
    <property type="protein sequence ID" value="TQJ00784.1"/>
    <property type="molecule type" value="Genomic_DNA"/>
</dbReference>
<evidence type="ECO:0008006" key="5">
    <source>
        <dbReference type="Google" id="ProtNLM"/>
    </source>
</evidence>
<organism evidence="3 4">
    <name type="scientific">Amycolatopsis cihanbeyliensis</name>
    <dbReference type="NCBI Taxonomy" id="1128664"/>
    <lineage>
        <taxon>Bacteria</taxon>
        <taxon>Bacillati</taxon>
        <taxon>Actinomycetota</taxon>
        <taxon>Actinomycetes</taxon>
        <taxon>Pseudonocardiales</taxon>
        <taxon>Pseudonocardiaceae</taxon>
        <taxon>Amycolatopsis</taxon>
    </lineage>
</organism>
<feature type="compositionally biased region" description="Low complexity" evidence="1">
    <location>
        <begin position="26"/>
        <end position="39"/>
    </location>
</feature>
<keyword evidence="2" id="KW-0472">Membrane</keyword>
<sequence length="487" mass="51881">MTNPGQGGQWPHQGHPGAPGMPPGQPQYGTPPQGYPQQGGQPGYPPQGYPQGHQQPYYQRHYTHPQQLQYQQQPPPRKNRRGLVIGLVAALVVALGGGATWFALSQSESVASGAATPTEAARNLAGSLGNGDLVGLLGSLAPAEAALFTDPVKDATGELKRLGAVKPDADPEALSGMRLRAENLAFDEAGEERVNDHVAITKLTGGTLTVTANLRDIPLAEDFMDAVLSASERGELDQGPQTRTIDIAEVVRQQGEPVRIATVHVDGEWYPSLLYTIADYALLTERQAWPQQPVPAVGAGSPGEAVRQLVQAAVDGDVRRVIELLPPDEMAVLHDVGPVLLNAIGADAGPTGVTVSRLETETSELNGGTRATVTALELTNERKRSTFSLVKDGNCYRLSIDGESDRLCADQLASMLERRSDASLPRAAQQAVRNIGMGVFEQGIGVVTTEVDGKHYVSPLRTVNELGMTVLRSLRPEDVQGLLRLAE</sequence>
<name>A0A542DCJ0_AMYCI</name>